<feature type="region of interest" description="Disordered" evidence="3">
    <location>
        <begin position="1"/>
        <end position="50"/>
    </location>
</feature>
<sequence length="470" mass="50144">MSPRERPIIPLQMAGGRPLPGSQRSGTPTPWKQRRAPEEPGSSIVGSNPARASDFAVGSAAALGNVAPPITPVGGSEDGARAAGDRGHLLFETSSRMGDWLRRLQVLSLERQEGEEKEGEDIARAAAAHAFKVEESARLGNKRSCPTNDDDEEEMARSQPATKRSRLGAVFQRTASRAGRHKADSTTTTSPTSPLDFAPDHATPTTPLTAINVATPSPGPRPFSPFESLLSRVSGTGASADAASSVVPSRTIKICLVGDVAAGKTAFFKGPPADSFSQTSPSLAPEYKAIAVRADDDSIVSVELWVFPGIVAGERPGPLLSTFFHAAIICFSLEDKENLANVAEVWKPKIDASLHDQHIFVLGLKRDLRPTHPTLGLDFLPTTEPVTTAMGQQATRAIHASGYGECSALNLDNVQAAMTGIVNHVVANLEEHERTIGRGRGRGRGLLRARSAVSGFLDRMRLRRFPEGRR</sequence>
<dbReference type="EMBL" id="MU863633">
    <property type="protein sequence ID" value="KAK4101997.1"/>
    <property type="molecule type" value="Genomic_DNA"/>
</dbReference>
<comment type="caution">
    <text evidence="4">The sequence shown here is derived from an EMBL/GenBank/DDBJ whole genome shotgun (WGS) entry which is preliminary data.</text>
</comment>
<reference evidence="4" key="2">
    <citation type="submission" date="2023-05" db="EMBL/GenBank/DDBJ databases">
        <authorList>
            <consortium name="Lawrence Berkeley National Laboratory"/>
            <person name="Steindorff A."/>
            <person name="Hensen N."/>
            <person name="Bonometti L."/>
            <person name="Westerberg I."/>
            <person name="Brannstrom I.O."/>
            <person name="Guillou S."/>
            <person name="Cros-Aarteil S."/>
            <person name="Calhoun S."/>
            <person name="Haridas S."/>
            <person name="Kuo A."/>
            <person name="Mondo S."/>
            <person name="Pangilinan J."/>
            <person name="Riley R."/>
            <person name="Labutti K."/>
            <person name="Andreopoulos B."/>
            <person name="Lipzen A."/>
            <person name="Chen C."/>
            <person name="Yanf M."/>
            <person name="Daum C."/>
            <person name="Ng V."/>
            <person name="Clum A."/>
            <person name="Ohm R."/>
            <person name="Martin F."/>
            <person name="Silar P."/>
            <person name="Natvig D."/>
            <person name="Lalanne C."/>
            <person name="Gautier V."/>
            <person name="Ament-Velasquez S.L."/>
            <person name="Kruys A."/>
            <person name="Hutchinson M.I."/>
            <person name="Powell A.J."/>
            <person name="Barry K."/>
            <person name="Miller A.N."/>
            <person name="Grigoriev I.V."/>
            <person name="Debuchy R."/>
            <person name="Gladieux P."/>
            <person name="Thoren M.H."/>
            <person name="Johannesson H."/>
        </authorList>
    </citation>
    <scope>NUCLEOTIDE SEQUENCE</scope>
    <source>
        <strain evidence="4">CBS 757.83</strain>
    </source>
</reference>
<evidence type="ECO:0000256" key="2">
    <source>
        <dbReference type="ARBA" id="ARBA00023134"/>
    </source>
</evidence>
<feature type="compositionally biased region" description="Polar residues" evidence="3">
    <location>
        <begin position="203"/>
        <end position="215"/>
    </location>
</feature>
<dbReference type="GO" id="GO:0005525">
    <property type="term" value="F:GTP binding"/>
    <property type="evidence" value="ECO:0007669"/>
    <property type="project" value="UniProtKB-KW"/>
</dbReference>
<dbReference type="InterPro" id="IPR027417">
    <property type="entry name" value="P-loop_NTPase"/>
</dbReference>
<gene>
    <name evidence="4" type="ORF">N658DRAFT_448441</name>
</gene>
<evidence type="ECO:0000256" key="3">
    <source>
        <dbReference type="SAM" id="MobiDB-lite"/>
    </source>
</evidence>
<reference evidence="4" key="1">
    <citation type="journal article" date="2023" name="Mol. Phylogenet. Evol.">
        <title>Genome-scale phylogeny and comparative genomics of the fungal order Sordariales.</title>
        <authorList>
            <person name="Hensen N."/>
            <person name="Bonometti L."/>
            <person name="Westerberg I."/>
            <person name="Brannstrom I.O."/>
            <person name="Guillou S."/>
            <person name="Cros-Aarteil S."/>
            <person name="Calhoun S."/>
            <person name="Haridas S."/>
            <person name="Kuo A."/>
            <person name="Mondo S."/>
            <person name="Pangilinan J."/>
            <person name="Riley R."/>
            <person name="LaButti K."/>
            <person name="Andreopoulos B."/>
            <person name="Lipzen A."/>
            <person name="Chen C."/>
            <person name="Yan M."/>
            <person name="Daum C."/>
            <person name="Ng V."/>
            <person name="Clum A."/>
            <person name="Steindorff A."/>
            <person name="Ohm R.A."/>
            <person name="Martin F."/>
            <person name="Silar P."/>
            <person name="Natvig D.O."/>
            <person name="Lalanne C."/>
            <person name="Gautier V."/>
            <person name="Ament-Velasquez S.L."/>
            <person name="Kruys A."/>
            <person name="Hutchinson M.I."/>
            <person name="Powell A.J."/>
            <person name="Barry K."/>
            <person name="Miller A.N."/>
            <person name="Grigoriev I.V."/>
            <person name="Debuchy R."/>
            <person name="Gladieux P."/>
            <person name="Hiltunen Thoren M."/>
            <person name="Johannesson H."/>
        </authorList>
    </citation>
    <scope>NUCLEOTIDE SEQUENCE</scope>
    <source>
        <strain evidence="4">CBS 757.83</strain>
    </source>
</reference>
<protein>
    <submittedName>
        <fullName evidence="4">P-loop containing nucleoside triphosphate hydrolase protein</fullName>
    </submittedName>
</protein>
<dbReference type="PANTHER" id="PTHR24072">
    <property type="entry name" value="RHO FAMILY GTPASE"/>
    <property type="match status" value="1"/>
</dbReference>
<proteinExistence type="predicted"/>
<dbReference type="InterPro" id="IPR001806">
    <property type="entry name" value="Small_GTPase"/>
</dbReference>
<dbReference type="GO" id="GO:0003924">
    <property type="term" value="F:GTPase activity"/>
    <property type="evidence" value="ECO:0007669"/>
    <property type="project" value="InterPro"/>
</dbReference>
<dbReference type="SMART" id="SM00174">
    <property type="entry name" value="RHO"/>
    <property type="match status" value="1"/>
</dbReference>
<name>A0AAN6T2U3_9PEZI</name>
<dbReference type="InterPro" id="IPR003578">
    <property type="entry name" value="Small_GTPase_Rho"/>
</dbReference>
<dbReference type="AlphaFoldDB" id="A0AAN6T2U3"/>
<dbReference type="Pfam" id="PF00071">
    <property type="entry name" value="Ras"/>
    <property type="match status" value="1"/>
</dbReference>
<dbReference type="SUPFAM" id="SSF52540">
    <property type="entry name" value="P-loop containing nucleoside triphosphate hydrolases"/>
    <property type="match status" value="1"/>
</dbReference>
<keyword evidence="1" id="KW-0547">Nucleotide-binding</keyword>
<dbReference type="Gene3D" id="3.40.50.300">
    <property type="entry name" value="P-loop containing nucleotide triphosphate hydrolases"/>
    <property type="match status" value="1"/>
</dbReference>
<keyword evidence="5" id="KW-1185">Reference proteome</keyword>
<evidence type="ECO:0000313" key="4">
    <source>
        <dbReference type="EMBL" id="KAK4101997.1"/>
    </source>
</evidence>
<keyword evidence="2" id="KW-0342">GTP-binding</keyword>
<dbReference type="GO" id="GO:0007264">
    <property type="term" value="P:small GTPase-mediated signal transduction"/>
    <property type="evidence" value="ECO:0007669"/>
    <property type="project" value="InterPro"/>
</dbReference>
<keyword evidence="4" id="KW-0378">Hydrolase</keyword>
<feature type="region of interest" description="Disordered" evidence="3">
    <location>
        <begin position="135"/>
        <end position="225"/>
    </location>
</feature>
<accession>A0AAN6T2U3</accession>
<feature type="compositionally biased region" description="Low complexity" evidence="3">
    <location>
        <begin position="185"/>
        <end position="194"/>
    </location>
</feature>
<organism evidence="4 5">
    <name type="scientific">Parathielavia hyrcaniae</name>
    <dbReference type="NCBI Taxonomy" id="113614"/>
    <lineage>
        <taxon>Eukaryota</taxon>
        <taxon>Fungi</taxon>
        <taxon>Dikarya</taxon>
        <taxon>Ascomycota</taxon>
        <taxon>Pezizomycotina</taxon>
        <taxon>Sordariomycetes</taxon>
        <taxon>Sordariomycetidae</taxon>
        <taxon>Sordariales</taxon>
        <taxon>Chaetomiaceae</taxon>
        <taxon>Parathielavia</taxon>
    </lineage>
</organism>
<evidence type="ECO:0000313" key="5">
    <source>
        <dbReference type="Proteomes" id="UP001305647"/>
    </source>
</evidence>
<evidence type="ECO:0000256" key="1">
    <source>
        <dbReference type="ARBA" id="ARBA00022741"/>
    </source>
</evidence>
<dbReference type="Proteomes" id="UP001305647">
    <property type="component" value="Unassembled WGS sequence"/>
</dbReference>